<feature type="domain" description="HTH araC/xylS-type" evidence="5">
    <location>
        <begin position="424"/>
        <end position="522"/>
    </location>
</feature>
<keyword evidence="8" id="KW-1185">Reference proteome</keyword>
<dbReference type="Pfam" id="PF00072">
    <property type="entry name" value="Response_reg"/>
    <property type="match status" value="1"/>
</dbReference>
<comment type="caution">
    <text evidence="7">The sequence shown here is derived from an EMBL/GenBank/DDBJ whole genome shotgun (WGS) entry which is preliminary data.</text>
</comment>
<dbReference type="SMART" id="SM00448">
    <property type="entry name" value="REC"/>
    <property type="match status" value="1"/>
</dbReference>
<evidence type="ECO:0000256" key="1">
    <source>
        <dbReference type="ARBA" id="ARBA00023015"/>
    </source>
</evidence>
<evidence type="ECO:0000256" key="4">
    <source>
        <dbReference type="PROSITE-ProRule" id="PRU00169"/>
    </source>
</evidence>
<dbReference type="PANTHER" id="PTHR43280:SF28">
    <property type="entry name" value="HTH-TYPE TRANSCRIPTIONAL ACTIVATOR RHAS"/>
    <property type="match status" value="1"/>
</dbReference>
<organism evidence="7 8">
    <name type="scientific">Paenibacillus lignilyticus</name>
    <dbReference type="NCBI Taxonomy" id="1172615"/>
    <lineage>
        <taxon>Bacteria</taxon>
        <taxon>Bacillati</taxon>
        <taxon>Bacillota</taxon>
        <taxon>Bacilli</taxon>
        <taxon>Bacillales</taxon>
        <taxon>Paenibacillaceae</taxon>
        <taxon>Paenibacillus</taxon>
    </lineage>
</organism>
<reference evidence="7 8" key="1">
    <citation type="submission" date="2021-04" db="EMBL/GenBank/DDBJ databases">
        <title>Paenibacillus sp. DLE-14 whole genome sequence.</title>
        <authorList>
            <person name="Ham Y.J."/>
        </authorList>
    </citation>
    <scope>NUCLEOTIDE SEQUENCE [LARGE SCALE GENOMIC DNA]</scope>
    <source>
        <strain evidence="7 8">DLE-14</strain>
    </source>
</reference>
<dbReference type="SUPFAM" id="SSF46689">
    <property type="entry name" value="Homeodomain-like"/>
    <property type="match status" value="2"/>
</dbReference>
<dbReference type="PROSITE" id="PS01124">
    <property type="entry name" value="HTH_ARAC_FAMILY_2"/>
    <property type="match status" value="1"/>
</dbReference>
<feature type="domain" description="Response regulatory" evidence="6">
    <location>
        <begin position="3"/>
        <end position="120"/>
    </location>
</feature>
<dbReference type="CDD" id="cd17536">
    <property type="entry name" value="REC_YesN-like"/>
    <property type="match status" value="1"/>
</dbReference>
<gene>
    <name evidence="7" type="ORF">I8J30_12080</name>
</gene>
<dbReference type="Gene3D" id="1.10.10.60">
    <property type="entry name" value="Homeodomain-like"/>
    <property type="match status" value="2"/>
</dbReference>
<dbReference type="InterPro" id="IPR018060">
    <property type="entry name" value="HTH_AraC"/>
</dbReference>
<accession>A0ABS5CBV5</accession>
<evidence type="ECO:0000256" key="2">
    <source>
        <dbReference type="ARBA" id="ARBA00023125"/>
    </source>
</evidence>
<sequence>MIRILIVDDEPIERMALQRIIETSFTEVEIVGQASNGREAIESAELLKPDLITMDIKMPGINGLQAIERIKTFSDTVKFIVVTAFDTFEFARSALQMGVSDYLLKPSKTTVIQETIGKVIQEIRSNRMESEHRRMDSERLRRMLPIVEADIVSQLLFDDAPSLHLSEMIELLGLPATKGGFVINLLLSESSHEGRHEHGRHEELEGLHAVIVKQLADWNVHCWIGKITGNQIPIILFMEGEQSYRSYALIMGRKLVQAALRHSGYEPFAGIGGLYGELKELRKSYHESMLASVDLSLPARFCLYEDLPRHDSKSISRLTMELEKNVLEDVRRGQFDAAADLVRQMIDVYEGAGERVAIAQQRVFEVIIIVSRMLHEMGVDVQKLYYQGQTTSYVQLRTETRVLIAGIAEAAARSNGELESGLLLKLKHYIKDHAHEDLSLERLAAVVDRNPYYVSKLFKEQFGMNYIDFLTECRMEAAKQLMLESEMSLKEITFEIGYNDPNYFSRVFKKIVGHSPTDYRKQLLRPANKKQL</sequence>
<dbReference type="InterPro" id="IPR018062">
    <property type="entry name" value="HTH_AraC-typ_CS"/>
</dbReference>
<evidence type="ECO:0000259" key="5">
    <source>
        <dbReference type="PROSITE" id="PS01124"/>
    </source>
</evidence>
<dbReference type="InterPro" id="IPR001789">
    <property type="entry name" value="Sig_transdc_resp-reg_receiver"/>
</dbReference>
<dbReference type="PROSITE" id="PS00041">
    <property type="entry name" value="HTH_ARAC_FAMILY_1"/>
    <property type="match status" value="1"/>
</dbReference>
<evidence type="ECO:0000259" key="6">
    <source>
        <dbReference type="PROSITE" id="PS50110"/>
    </source>
</evidence>
<dbReference type="InterPro" id="IPR009057">
    <property type="entry name" value="Homeodomain-like_sf"/>
</dbReference>
<dbReference type="RefSeq" id="WP_210658497.1">
    <property type="nucleotide sequence ID" value="NZ_JAGKSP010000003.1"/>
</dbReference>
<dbReference type="EMBL" id="JAGKSP010000003">
    <property type="protein sequence ID" value="MBP3963445.1"/>
    <property type="molecule type" value="Genomic_DNA"/>
</dbReference>
<evidence type="ECO:0000256" key="3">
    <source>
        <dbReference type="ARBA" id="ARBA00023163"/>
    </source>
</evidence>
<dbReference type="Gene3D" id="3.40.50.2300">
    <property type="match status" value="1"/>
</dbReference>
<protein>
    <submittedName>
        <fullName evidence="7">Response regulator</fullName>
    </submittedName>
</protein>
<name>A0ABS5CBV5_9BACL</name>
<dbReference type="Proteomes" id="UP000673394">
    <property type="component" value="Unassembled WGS sequence"/>
</dbReference>
<dbReference type="PRINTS" id="PR00032">
    <property type="entry name" value="HTHARAC"/>
</dbReference>
<dbReference type="InterPro" id="IPR020449">
    <property type="entry name" value="Tscrpt_reg_AraC-type_HTH"/>
</dbReference>
<evidence type="ECO:0000313" key="7">
    <source>
        <dbReference type="EMBL" id="MBP3963445.1"/>
    </source>
</evidence>
<dbReference type="SMART" id="SM00342">
    <property type="entry name" value="HTH_ARAC"/>
    <property type="match status" value="1"/>
</dbReference>
<evidence type="ECO:0000313" key="8">
    <source>
        <dbReference type="Proteomes" id="UP000673394"/>
    </source>
</evidence>
<dbReference type="InterPro" id="IPR011006">
    <property type="entry name" value="CheY-like_superfamily"/>
</dbReference>
<dbReference type="PROSITE" id="PS50110">
    <property type="entry name" value="RESPONSE_REGULATORY"/>
    <property type="match status" value="1"/>
</dbReference>
<dbReference type="SUPFAM" id="SSF52172">
    <property type="entry name" value="CheY-like"/>
    <property type="match status" value="1"/>
</dbReference>
<keyword evidence="3" id="KW-0804">Transcription</keyword>
<keyword evidence="1" id="KW-0805">Transcription regulation</keyword>
<proteinExistence type="predicted"/>
<dbReference type="PANTHER" id="PTHR43280">
    <property type="entry name" value="ARAC-FAMILY TRANSCRIPTIONAL REGULATOR"/>
    <property type="match status" value="1"/>
</dbReference>
<feature type="modified residue" description="4-aspartylphosphate" evidence="4">
    <location>
        <position position="55"/>
    </location>
</feature>
<keyword evidence="2" id="KW-0238">DNA-binding</keyword>
<dbReference type="Pfam" id="PF12833">
    <property type="entry name" value="HTH_18"/>
    <property type="match status" value="1"/>
</dbReference>
<keyword evidence="4" id="KW-0597">Phosphoprotein</keyword>